<dbReference type="InterPro" id="IPR050123">
    <property type="entry name" value="Prok_molybdopt-oxidoreductase"/>
</dbReference>
<dbReference type="Proteomes" id="UP000095210">
    <property type="component" value="Chromosome"/>
</dbReference>
<dbReference type="EMBL" id="CP014859">
    <property type="protein sequence ID" value="AOS64782.1"/>
    <property type="molecule type" value="Genomic_DNA"/>
</dbReference>
<comment type="cofactor">
    <cofactor evidence="1">
        <name>Mo-bis(molybdopterin guanine dinucleotide)</name>
        <dbReference type="ChEBI" id="CHEBI:60539"/>
    </cofactor>
</comment>
<keyword evidence="8" id="KW-0408">Iron</keyword>
<feature type="region of interest" description="Disordered" evidence="11">
    <location>
        <begin position="790"/>
        <end position="855"/>
    </location>
</feature>
<dbReference type="PROSITE" id="PS51669">
    <property type="entry name" value="4FE4S_MOW_BIS_MGD"/>
    <property type="match status" value="1"/>
</dbReference>
<evidence type="ECO:0000256" key="8">
    <source>
        <dbReference type="ARBA" id="ARBA00023004"/>
    </source>
</evidence>
<feature type="compositionally biased region" description="Low complexity" evidence="11">
    <location>
        <begin position="846"/>
        <end position="855"/>
    </location>
</feature>
<organism evidence="13 14">
    <name type="scientific">Actinoalloteichus hymeniacidonis</name>
    <dbReference type="NCBI Taxonomy" id="340345"/>
    <lineage>
        <taxon>Bacteria</taxon>
        <taxon>Bacillati</taxon>
        <taxon>Actinomycetota</taxon>
        <taxon>Actinomycetes</taxon>
        <taxon>Pseudonocardiales</taxon>
        <taxon>Pseudonocardiaceae</taxon>
        <taxon>Actinoalloteichus</taxon>
    </lineage>
</organism>
<dbReference type="CDD" id="cd02791">
    <property type="entry name" value="MopB_CT_Nitrate-R-NapA-like"/>
    <property type="match status" value="1"/>
</dbReference>
<proteinExistence type="inferred from homology"/>
<evidence type="ECO:0000256" key="9">
    <source>
        <dbReference type="ARBA" id="ARBA00023014"/>
    </source>
</evidence>
<dbReference type="InterPro" id="IPR006657">
    <property type="entry name" value="MoPterin_dinucl-bd_dom"/>
</dbReference>
<dbReference type="Gene3D" id="3.40.50.740">
    <property type="match status" value="1"/>
</dbReference>
<accession>A0AAC9HSC9</accession>
<dbReference type="InterPro" id="IPR041957">
    <property type="entry name" value="CT_Nitrate-R-NapA-like"/>
</dbReference>
<comment type="cofactor">
    <cofactor evidence="2">
        <name>[4Fe-4S] cluster</name>
        <dbReference type="ChEBI" id="CHEBI:49883"/>
    </cofactor>
</comment>
<dbReference type="Pfam" id="PF00384">
    <property type="entry name" value="Molybdopterin"/>
    <property type="match status" value="1"/>
</dbReference>
<evidence type="ECO:0000259" key="12">
    <source>
        <dbReference type="PROSITE" id="PS51669"/>
    </source>
</evidence>
<dbReference type="SUPFAM" id="SSF53706">
    <property type="entry name" value="Formate dehydrogenase/DMSO reductase, domains 1-3"/>
    <property type="match status" value="1"/>
</dbReference>
<dbReference type="Gene3D" id="3.40.228.10">
    <property type="entry name" value="Dimethylsulfoxide Reductase, domain 2"/>
    <property type="match status" value="1"/>
</dbReference>
<evidence type="ECO:0000313" key="14">
    <source>
        <dbReference type="Proteomes" id="UP000095210"/>
    </source>
</evidence>
<dbReference type="SMART" id="SM00926">
    <property type="entry name" value="Molybdop_Fe4S4"/>
    <property type="match status" value="1"/>
</dbReference>
<dbReference type="Pfam" id="PF04879">
    <property type="entry name" value="Molybdop_Fe4S4"/>
    <property type="match status" value="1"/>
</dbReference>
<evidence type="ECO:0000256" key="5">
    <source>
        <dbReference type="ARBA" id="ARBA00022505"/>
    </source>
</evidence>
<evidence type="ECO:0000256" key="2">
    <source>
        <dbReference type="ARBA" id="ARBA00001966"/>
    </source>
</evidence>
<dbReference type="PANTHER" id="PTHR43105">
    <property type="entry name" value="RESPIRATORY NITRATE REDUCTASE"/>
    <property type="match status" value="1"/>
</dbReference>
<evidence type="ECO:0000256" key="10">
    <source>
        <dbReference type="ARBA" id="ARBA00023063"/>
    </source>
</evidence>
<evidence type="ECO:0000256" key="4">
    <source>
        <dbReference type="ARBA" id="ARBA00022485"/>
    </source>
</evidence>
<dbReference type="GO" id="GO:0043546">
    <property type="term" value="F:molybdopterin cofactor binding"/>
    <property type="evidence" value="ECO:0007669"/>
    <property type="project" value="InterPro"/>
</dbReference>
<comment type="similarity">
    <text evidence="3">Belongs to the prokaryotic molybdopterin-containing oxidoreductase family. NasA/NapA/NarB subfamily.</text>
</comment>
<keyword evidence="10" id="KW-0534">Nitrate assimilation</keyword>
<keyword evidence="6" id="KW-0479">Metal-binding</keyword>
<dbReference type="AlphaFoldDB" id="A0AAC9HSC9"/>
<evidence type="ECO:0000256" key="6">
    <source>
        <dbReference type="ARBA" id="ARBA00022723"/>
    </source>
</evidence>
<keyword evidence="14" id="KW-1185">Reference proteome</keyword>
<evidence type="ECO:0000256" key="11">
    <source>
        <dbReference type="SAM" id="MobiDB-lite"/>
    </source>
</evidence>
<dbReference type="Gene3D" id="2.20.25.90">
    <property type="entry name" value="ADC-like domains"/>
    <property type="match status" value="1"/>
</dbReference>
<reference evidence="14" key="1">
    <citation type="submission" date="2016-03" db="EMBL/GenBank/DDBJ databases">
        <title>Complete genome sequence of the type strain Actinoalloteichus hymeniacidonis DSM 45092.</title>
        <authorList>
            <person name="Schaffert L."/>
            <person name="Albersmeier A."/>
            <person name="Winkler A."/>
            <person name="Kalinowski J."/>
            <person name="Zotchev S."/>
            <person name="Ruckert C."/>
        </authorList>
    </citation>
    <scope>NUCLEOTIDE SEQUENCE [LARGE SCALE GENOMIC DNA]</scope>
    <source>
        <strain evidence="14">HPA177(T) (DSM 45092(T))</strain>
    </source>
</reference>
<dbReference type="InterPro" id="IPR006963">
    <property type="entry name" value="Mopterin_OxRdtase_4Fe-4S_dom"/>
</dbReference>
<gene>
    <name evidence="13" type="ORF">TL08_19955</name>
</gene>
<dbReference type="GO" id="GO:0042128">
    <property type="term" value="P:nitrate assimilation"/>
    <property type="evidence" value="ECO:0007669"/>
    <property type="project" value="UniProtKB-KW"/>
</dbReference>
<feature type="compositionally biased region" description="Low complexity" evidence="11">
    <location>
        <begin position="825"/>
        <end position="839"/>
    </location>
</feature>
<dbReference type="KEGG" id="ahm:TL08_19955"/>
<feature type="domain" description="4Fe-4S Mo/W bis-MGD-type" evidence="12">
    <location>
        <begin position="39"/>
        <end position="95"/>
    </location>
</feature>
<keyword evidence="5" id="KW-0500">Molybdenum</keyword>
<evidence type="ECO:0000256" key="7">
    <source>
        <dbReference type="ARBA" id="ARBA00023002"/>
    </source>
</evidence>
<dbReference type="Gene3D" id="2.40.40.20">
    <property type="match status" value="1"/>
</dbReference>
<dbReference type="PANTHER" id="PTHR43105:SF10">
    <property type="entry name" value="NADH-QUINONE OXIDOREDUCTASE SUBUNIT G"/>
    <property type="match status" value="1"/>
</dbReference>
<dbReference type="GO" id="GO:0051539">
    <property type="term" value="F:4 iron, 4 sulfur cluster binding"/>
    <property type="evidence" value="ECO:0007669"/>
    <property type="project" value="UniProtKB-KW"/>
</dbReference>
<evidence type="ECO:0000256" key="3">
    <source>
        <dbReference type="ARBA" id="ARBA00008747"/>
    </source>
</evidence>
<protein>
    <submittedName>
        <fullName evidence="13">Anaerobic dehydrogenase, typically selenocysteine-containing</fullName>
    </submittedName>
</protein>
<dbReference type="CDD" id="cd02754">
    <property type="entry name" value="MopB_Nitrate-R-NapA-like"/>
    <property type="match status" value="1"/>
</dbReference>
<keyword evidence="4" id="KW-0004">4Fe-4S</keyword>
<name>A0AAC9HSC9_9PSEU</name>
<evidence type="ECO:0000256" key="1">
    <source>
        <dbReference type="ARBA" id="ARBA00001942"/>
    </source>
</evidence>
<dbReference type="SUPFAM" id="SSF50692">
    <property type="entry name" value="ADC-like"/>
    <property type="match status" value="1"/>
</dbReference>
<keyword evidence="9" id="KW-0411">Iron-sulfur</keyword>
<dbReference type="Pfam" id="PF01568">
    <property type="entry name" value="Molydop_binding"/>
    <property type="match status" value="1"/>
</dbReference>
<dbReference type="GO" id="GO:0046872">
    <property type="term" value="F:metal ion binding"/>
    <property type="evidence" value="ECO:0007669"/>
    <property type="project" value="UniProtKB-KW"/>
</dbReference>
<keyword evidence="7" id="KW-0560">Oxidoreductase</keyword>
<sequence>MTDRITDIWGTRTPYDRDLPWPVRVDSHLDDGVEEADVDRWVGSACVLCSNGCGCEIAVKDGRMVGIRGRATDTINHGRLGPKGLYGSWPDSTRDRLTRPLIRVDGELTETDWDTAMTHIVDRSRSLLADHGPLSHAFYTSGQLFLEEYYTLAVISAAGLGTPHLDGNTRLCTATSAAAMKESFGSDGQPGSYTDFDFCDAVFLFGHNMAETQTVLWSRLLDRLAGASPPKVVAVDPRRTRVAEAALASGGVHLAPMPGTNQALLNGLIREIIVNEWIDRDYLAAHTIGFDELASVVDSYTPERVASICEVPAEDIRRAAEIFGTADRVLSTVLQGFYQSHQATAASCQVNNLHLLRGMLGRPGCGLLQMNGQPTAQNTRETGANGDLPGFRNWANPQHIAELADLWNVDELQIPHWGPPTHAMQIWRYAEQGSVRLLWISATNPAVSLPDLARVREILRRADLFVIVQDGFRTETAEFADVVLPAALWGEKQGTFTNASRTVHLSDRAVEPPGEARADLDIFLDYARRMDLRDRDDNPLPPWSDAEGAFRGWQECSRGRLCDYTGLSYQRLRENGSGIPWPCTPEHPDGSDRLYADGVFPTDPQVCETYGHDLLTGGAVSAEQYRAIRPDGRAFLKAAEYTPPEEVPDEDYPLACTTGRTVYHFHTRTKTGRSAALRRAAPRPWVELAAADAERAGISEGDLVRVESRRGYVCVPARIGRGREGTVFLPFHYGYWDVDGAAGGPPTGARDGESAPRAANELTRTMWDPVSKQPLFVISAVRLIRVAPGREPAPAPTTGASAPCDPGIPATRAAGDTEVRESLGSARPPAAPSTPTHTHGVPAPGTSTSPTTPRT</sequence>
<dbReference type="PIRSF" id="PIRSF036643">
    <property type="entry name" value="FDH_alpha"/>
    <property type="match status" value="1"/>
</dbReference>
<dbReference type="GO" id="GO:0016491">
    <property type="term" value="F:oxidoreductase activity"/>
    <property type="evidence" value="ECO:0007669"/>
    <property type="project" value="UniProtKB-KW"/>
</dbReference>
<dbReference type="InterPro" id="IPR006656">
    <property type="entry name" value="Mopterin_OxRdtase"/>
</dbReference>
<dbReference type="InterPro" id="IPR009010">
    <property type="entry name" value="Asp_de-COase-like_dom_sf"/>
</dbReference>
<dbReference type="RefSeq" id="WP_069851079.1">
    <property type="nucleotide sequence ID" value="NZ_CP014859.1"/>
</dbReference>
<evidence type="ECO:0000313" key="13">
    <source>
        <dbReference type="EMBL" id="AOS64782.1"/>
    </source>
</evidence>